<comment type="subcellular location">
    <subcellularLocation>
        <location evidence="1">Cell membrane</location>
        <topology evidence="1">Multi-pass membrane protein</topology>
    </subcellularLocation>
</comment>
<evidence type="ECO:0000256" key="5">
    <source>
        <dbReference type="ARBA" id="ARBA00023136"/>
    </source>
</evidence>
<keyword evidence="10" id="KW-1185">Reference proteome</keyword>
<keyword evidence="5 7" id="KW-0472">Membrane</keyword>
<dbReference type="RefSeq" id="WP_190209146.1">
    <property type="nucleotide sequence ID" value="NZ_BNBO01000002.1"/>
</dbReference>
<feature type="compositionally biased region" description="Low complexity" evidence="6">
    <location>
        <begin position="121"/>
        <end position="136"/>
    </location>
</feature>
<proteinExistence type="predicted"/>
<dbReference type="GO" id="GO:0005886">
    <property type="term" value="C:plasma membrane"/>
    <property type="evidence" value="ECO:0007669"/>
    <property type="project" value="UniProtKB-SubCell"/>
</dbReference>
<evidence type="ECO:0000256" key="1">
    <source>
        <dbReference type="ARBA" id="ARBA00004651"/>
    </source>
</evidence>
<reference evidence="9" key="1">
    <citation type="journal article" date="2014" name="Int. J. Syst. Evol. Microbiol.">
        <title>Complete genome sequence of Corynebacterium casei LMG S-19264T (=DSM 44701T), isolated from a smear-ripened cheese.</title>
        <authorList>
            <consortium name="US DOE Joint Genome Institute (JGI-PGF)"/>
            <person name="Walter F."/>
            <person name="Albersmeier A."/>
            <person name="Kalinowski J."/>
            <person name="Ruckert C."/>
        </authorList>
    </citation>
    <scope>NUCLEOTIDE SEQUENCE</scope>
    <source>
        <strain evidence="9">JCM 4646</strain>
    </source>
</reference>
<evidence type="ECO:0000313" key="9">
    <source>
        <dbReference type="EMBL" id="GHH60660.1"/>
    </source>
</evidence>
<gene>
    <name evidence="9" type="ORF">GCM10018781_05760</name>
</gene>
<evidence type="ECO:0000256" key="3">
    <source>
        <dbReference type="ARBA" id="ARBA00022692"/>
    </source>
</evidence>
<evidence type="ECO:0000256" key="2">
    <source>
        <dbReference type="ARBA" id="ARBA00022475"/>
    </source>
</evidence>
<feature type="compositionally biased region" description="Pro residues" evidence="6">
    <location>
        <begin position="39"/>
        <end position="49"/>
    </location>
</feature>
<dbReference type="InterPro" id="IPR051791">
    <property type="entry name" value="Pra-immunoreactive"/>
</dbReference>
<feature type="transmembrane region" description="Helical" evidence="7">
    <location>
        <begin position="179"/>
        <end position="198"/>
    </location>
</feature>
<evidence type="ECO:0000313" key="10">
    <source>
        <dbReference type="Proteomes" id="UP000617734"/>
    </source>
</evidence>
<keyword evidence="4 7" id="KW-1133">Transmembrane helix</keyword>
<organism evidence="9 10">
    <name type="scientific">Kitasatospora indigofera</name>
    <dbReference type="NCBI Taxonomy" id="67307"/>
    <lineage>
        <taxon>Bacteria</taxon>
        <taxon>Bacillati</taxon>
        <taxon>Actinomycetota</taxon>
        <taxon>Actinomycetes</taxon>
        <taxon>Kitasatosporales</taxon>
        <taxon>Streptomycetaceae</taxon>
        <taxon>Kitasatospora</taxon>
    </lineage>
</organism>
<name>A0A919FC11_9ACTN</name>
<reference evidence="9" key="2">
    <citation type="submission" date="2020-09" db="EMBL/GenBank/DDBJ databases">
        <authorList>
            <person name="Sun Q."/>
            <person name="Ohkuma M."/>
        </authorList>
    </citation>
    <scope>NUCLEOTIDE SEQUENCE</scope>
    <source>
        <strain evidence="9">JCM 4646</strain>
    </source>
</reference>
<feature type="domain" description="RDD" evidence="8">
    <location>
        <begin position="145"/>
        <end position="272"/>
    </location>
</feature>
<protein>
    <recommendedName>
        <fullName evidence="8">RDD domain-containing protein</fullName>
    </recommendedName>
</protein>
<keyword evidence="2" id="KW-1003">Cell membrane</keyword>
<feature type="transmembrane region" description="Helical" evidence="7">
    <location>
        <begin position="152"/>
        <end position="173"/>
    </location>
</feature>
<dbReference type="Proteomes" id="UP000617734">
    <property type="component" value="Unassembled WGS sequence"/>
</dbReference>
<evidence type="ECO:0000259" key="8">
    <source>
        <dbReference type="Pfam" id="PF06271"/>
    </source>
</evidence>
<evidence type="ECO:0000256" key="7">
    <source>
        <dbReference type="SAM" id="Phobius"/>
    </source>
</evidence>
<feature type="compositionally biased region" description="Low complexity" evidence="6">
    <location>
        <begin position="50"/>
        <end position="62"/>
    </location>
</feature>
<dbReference type="GeneID" id="95351106"/>
<dbReference type="PANTHER" id="PTHR36115">
    <property type="entry name" value="PROLINE-RICH ANTIGEN HOMOLOG-RELATED"/>
    <property type="match status" value="1"/>
</dbReference>
<feature type="compositionally biased region" description="Low complexity" evidence="6">
    <location>
        <begin position="81"/>
        <end position="106"/>
    </location>
</feature>
<keyword evidence="3 7" id="KW-0812">Transmembrane</keyword>
<dbReference type="AlphaFoldDB" id="A0A919FC11"/>
<evidence type="ECO:0000256" key="6">
    <source>
        <dbReference type="SAM" id="MobiDB-lite"/>
    </source>
</evidence>
<sequence length="279" mass="29563">MSTQNPPGYGYPSDPNNPYGQTPYGQQPPAPGPYGQQPAPGPYGPPPAQDPYGKTGQPYGYPQQPPPPAGGPGYGAPQPPYGAEQPAYGQQPYGGQPGYGQQPYGQPGYGQPGYGQPPGPQQAWPQWLAPPAQYGGPPAPGSRTLASAGDRFLARLIDSAVLLVPYLVLGLLLESTGSILLYLVLGLVGFGYEIVMLLTQHGQTVGKKAMRIRVVALQHGGRPADNALWTRAALYGLPSAVYCLGSLFALVNVLWQLWDKPFQQCLHDKPAGTVVVKEH</sequence>
<feature type="region of interest" description="Disordered" evidence="6">
    <location>
        <begin position="1"/>
        <end position="141"/>
    </location>
</feature>
<dbReference type="Pfam" id="PF06271">
    <property type="entry name" value="RDD"/>
    <property type="match status" value="1"/>
</dbReference>
<dbReference type="InterPro" id="IPR010432">
    <property type="entry name" value="RDD"/>
</dbReference>
<comment type="caution">
    <text evidence="9">The sequence shown here is derived from an EMBL/GenBank/DDBJ whole genome shotgun (WGS) entry which is preliminary data.</text>
</comment>
<dbReference type="EMBL" id="BNBO01000002">
    <property type="protein sequence ID" value="GHH60660.1"/>
    <property type="molecule type" value="Genomic_DNA"/>
</dbReference>
<evidence type="ECO:0000256" key="4">
    <source>
        <dbReference type="ARBA" id="ARBA00022989"/>
    </source>
</evidence>
<feature type="transmembrane region" description="Helical" evidence="7">
    <location>
        <begin position="232"/>
        <end position="258"/>
    </location>
</feature>
<accession>A0A919FC11</accession>